<dbReference type="RefSeq" id="WP_170251811.1">
    <property type="nucleotide sequence ID" value="NZ_BHZD01000001.1"/>
</dbReference>
<dbReference type="AlphaFoldDB" id="A0A401W631"/>
<evidence type="ECO:0000313" key="2">
    <source>
        <dbReference type="Proteomes" id="UP000286746"/>
    </source>
</evidence>
<dbReference type="Proteomes" id="UP000286746">
    <property type="component" value="Unassembled WGS sequence"/>
</dbReference>
<dbReference type="EMBL" id="BHZD01000001">
    <property type="protein sequence ID" value="GCD44721.1"/>
    <property type="molecule type" value="Genomic_DNA"/>
</dbReference>
<organism evidence="1 2">
    <name type="scientific">Streptomyces paromomycinus</name>
    <name type="common">Streptomyces rimosus subsp. paromomycinus</name>
    <dbReference type="NCBI Taxonomy" id="92743"/>
    <lineage>
        <taxon>Bacteria</taxon>
        <taxon>Bacillati</taxon>
        <taxon>Actinomycetota</taxon>
        <taxon>Actinomycetes</taxon>
        <taxon>Kitasatosporales</taxon>
        <taxon>Streptomycetaceae</taxon>
        <taxon>Streptomyces</taxon>
    </lineage>
</organism>
<protein>
    <submittedName>
        <fullName evidence="1">Uncharacterized protein</fullName>
    </submittedName>
</protein>
<proteinExistence type="predicted"/>
<sequence>MHDKKSHESTLELGMQELEAMEAPGFWSGFQTGVTISAASLASSVAYSGLTVAASIVT</sequence>
<gene>
    <name evidence="1" type="ORF">GKJPGBOP_04431</name>
</gene>
<evidence type="ECO:0000313" key="1">
    <source>
        <dbReference type="EMBL" id="GCD44721.1"/>
    </source>
</evidence>
<keyword evidence="2" id="KW-1185">Reference proteome</keyword>
<name>A0A401W631_STREY</name>
<accession>A0A401W631</accession>
<reference evidence="1 2" key="1">
    <citation type="submission" date="2018-11" db="EMBL/GenBank/DDBJ databases">
        <title>Whole genome sequence of Streptomyces paromomycinus NBRC 15454(T).</title>
        <authorList>
            <person name="Komaki H."/>
            <person name="Tamura T."/>
        </authorList>
    </citation>
    <scope>NUCLEOTIDE SEQUENCE [LARGE SCALE GENOMIC DNA]</scope>
    <source>
        <strain evidence="1 2">NBRC 15454</strain>
    </source>
</reference>
<dbReference type="NCBIfam" id="NF041808">
    <property type="entry name" value="daptide_123"/>
    <property type="match status" value="1"/>
</dbReference>
<comment type="caution">
    <text evidence="1">The sequence shown here is derived from an EMBL/GenBank/DDBJ whole genome shotgun (WGS) entry which is preliminary data.</text>
</comment>